<dbReference type="EMBL" id="QZCE01000002">
    <property type="protein sequence ID" value="NEZ64349.1"/>
    <property type="molecule type" value="Genomic_DNA"/>
</dbReference>
<sequence>MVTSLWPPKLLLACDLGKSGGKFFYKVCQGQTQALWMDAEVAQRPASGIGRINHGGRPQDNAWYRLGDELTFVGKSARAFLEYNSFKEDKFLKAPERIAAALGAIATSENLPSKFDAVVWILLPINELGTRQQIADRLMQLCQGFRFHNEQDYKVRLQLKFRPEGYGIYVQRKQQLQQQGVAITQRTTWVEMLGHRNGTQLAFETGTLNGAKSTSKFPGFWETFEKAATAAGVSDADFEVLLTALDSENPNQYSVAKGQMVNFSDAMAQVEMAYLAALDPHFNDHLIPSLATGKGDVVLAGGASYLMEQGLRQYFESRGLANRLSFAWDNQDSLSQLVREQLPETHEMGSIPMRMTDCFGLFQALLGEMTQLQGAA</sequence>
<proteinExistence type="predicted"/>
<dbReference type="AlphaFoldDB" id="A0A6M0S7B1"/>
<evidence type="ECO:0000313" key="1">
    <source>
        <dbReference type="EMBL" id="NEZ64349.1"/>
    </source>
</evidence>
<dbReference type="RefSeq" id="WP_163664554.1">
    <property type="nucleotide sequence ID" value="NZ_QZCE01000002.1"/>
</dbReference>
<gene>
    <name evidence="1" type="ORF">D0962_16385</name>
</gene>
<comment type="caution">
    <text evidence="1">The sequence shown here is derived from an EMBL/GenBank/DDBJ whole genome shotgun (WGS) entry which is preliminary data.</text>
</comment>
<protein>
    <recommendedName>
        <fullName evidence="3">Actin-like protein N-terminal domain-containing protein</fullName>
    </recommendedName>
</protein>
<evidence type="ECO:0008006" key="3">
    <source>
        <dbReference type="Google" id="ProtNLM"/>
    </source>
</evidence>
<evidence type="ECO:0000313" key="2">
    <source>
        <dbReference type="Proteomes" id="UP000473574"/>
    </source>
</evidence>
<dbReference type="Proteomes" id="UP000473574">
    <property type="component" value="Unassembled WGS sequence"/>
</dbReference>
<dbReference type="Gene3D" id="3.30.420.40">
    <property type="match status" value="1"/>
</dbReference>
<name>A0A6M0S7B1_9CYAN</name>
<organism evidence="1 2">
    <name type="scientific">Adonisia turfae CCMR0082</name>
    <dbReference type="NCBI Taxonomy" id="2304604"/>
    <lineage>
        <taxon>Bacteria</taxon>
        <taxon>Bacillati</taxon>
        <taxon>Cyanobacteriota</taxon>
        <taxon>Adonisia</taxon>
        <taxon>Adonisia turfae</taxon>
    </lineage>
</organism>
<accession>A0A6M0S7B1</accession>
<reference evidence="1 2" key="1">
    <citation type="journal article" date="2020" name="Microb. Ecol.">
        <title>Ecogenomics of the Marine Benthic Filamentous Cyanobacterium Adonisia.</title>
        <authorList>
            <person name="Walter J.M."/>
            <person name="Coutinho F.H."/>
            <person name="Leomil L."/>
            <person name="Hargreaves P.I."/>
            <person name="Campeao M.E."/>
            <person name="Vieira V.V."/>
            <person name="Silva B.S."/>
            <person name="Fistarol G.O."/>
            <person name="Salomon P.S."/>
            <person name="Sawabe T."/>
            <person name="Mino S."/>
            <person name="Hosokawa M."/>
            <person name="Miyashita H."/>
            <person name="Maruyama F."/>
            <person name="van Verk M.C."/>
            <person name="Dutilh B.E."/>
            <person name="Thompson C.C."/>
            <person name="Thompson F.L."/>
        </authorList>
    </citation>
    <scope>NUCLEOTIDE SEQUENCE [LARGE SCALE GENOMIC DNA]</scope>
    <source>
        <strain evidence="1 2">CCMR0082</strain>
    </source>
</reference>